<dbReference type="InterPro" id="IPR023578">
    <property type="entry name" value="Ras_GEF_dom_sf"/>
</dbReference>
<dbReference type="InterPro" id="IPR036964">
    <property type="entry name" value="RASGEF_cat_dom_sf"/>
</dbReference>
<dbReference type="EMBL" id="JACASF010000009">
    <property type="protein sequence ID" value="KAF6460540.1"/>
    <property type="molecule type" value="Genomic_DNA"/>
</dbReference>
<dbReference type="Gene3D" id="1.10.840.10">
    <property type="entry name" value="Ras guanine-nucleotide exchange factors catalytic domain"/>
    <property type="match status" value="1"/>
</dbReference>
<evidence type="ECO:0000313" key="2">
    <source>
        <dbReference type="Proteomes" id="UP000550707"/>
    </source>
</evidence>
<dbReference type="GO" id="GO:0005085">
    <property type="term" value="F:guanyl-nucleotide exchange factor activity"/>
    <property type="evidence" value="ECO:0007669"/>
    <property type="project" value="InterPro"/>
</dbReference>
<sequence>MTVDAELLAVTGPDELFKKVVPHHYLGSLWSQLDKKSKDHLAPTVHATNTQFSSVANCFKDQSVTARARARARCAMGEHRVPLQNCGNSFFVVEDKGSFLPQASQLIPTKPSSFGLHCTSRGEHPPAQGPGTPGDAQTLAQMARPRRQGWVHHGTPTLCVCVISSLWL</sequence>
<name>A0A7J8GKT4_MOLMO</name>
<organism evidence="1 2">
    <name type="scientific">Molossus molossus</name>
    <name type="common">Pallas' mastiff bat</name>
    <name type="synonym">Vespertilio molossus</name>
    <dbReference type="NCBI Taxonomy" id="27622"/>
    <lineage>
        <taxon>Eukaryota</taxon>
        <taxon>Metazoa</taxon>
        <taxon>Chordata</taxon>
        <taxon>Craniata</taxon>
        <taxon>Vertebrata</taxon>
        <taxon>Euteleostomi</taxon>
        <taxon>Mammalia</taxon>
        <taxon>Eutheria</taxon>
        <taxon>Laurasiatheria</taxon>
        <taxon>Chiroptera</taxon>
        <taxon>Yangochiroptera</taxon>
        <taxon>Molossidae</taxon>
        <taxon>Molossus</taxon>
    </lineage>
</organism>
<keyword evidence="2" id="KW-1185">Reference proteome</keyword>
<dbReference type="InParanoid" id="A0A7J8GKT4"/>
<comment type="caution">
    <text evidence="1">The sequence shown here is derived from an EMBL/GenBank/DDBJ whole genome shotgun (WGS) entry which is preliminary data.</text>
</comment>
<dbReference type="AlphaFoldDB" id="A0A7J8GKT4"/>
<dbReference type="GO" id="GO:0007264">
    <property type="term" value="P:small GTPase-mediated signal transduction"/>
    <property type="evidence" value="ECO:0007669"/>
    <property type="project" value="InterPro"/>
</dbReference>
<accession>A0A7J8GKT4</accession>
<dbReference type="Proteomes" id="UP000550707">
    <property type="component" value="Unassembled WGS sequence"/>
</dbReference>
<proteinExistence type="predicted"/>
<gene>
    <name evidence="1" type="ORF">HJG59_011453</name>
</gene>
<protein>
    <submittedName>
        <fullName evidence="1">Uncharacterized protein</fullName>
    </submittedName>
</protein>
<dbReference type="SUPFAM" id="SSF48366">
    <property type="entry name" value="Ras GEF"/>
    <property type="match status" value="1"/>
</dbReference>
<evidence type="ECO:0000313" key="1">
    <source>
        <dbReference type="EMBL" id="KAF6460540.1"/>
    </source>
</evidence>
<reference evidence="1 2" key="1">
    <citation type="journal article" date="2020" name="Nature">
        <title>Six reference-quality genomes reveal evolution of bat adaptations.</title>
        <authorList>
            <person name="Jebb D."/>
            <person name="Huang Z."/>
            <person name="Pippel M."/>
            <person name="Hughes G.M."/>
            <person name="Lavrichenko K."/>
            <person name="Devanna P."/>
            <person name="Winkler S."/>
            <person name="Jermiin L.S."/>
            <person name="Skirmuntt E.C."/>
            <person name="Katzourakis A."/>
            <person name="Burkitt-Gray L."/>
            <person name="Ray D.A."/>
            <person name="Sullivan K.A.M."/>
            <person name="Roscito J.G."/>
            <person name="Kirilenko B.M."/>
            <person name="Davalos L.M."/>
            <person name="Corthals A.P."/>
            <person name="Power M.L."/>
            <person name="Jones G."/>
            <person name="Ransome R.D."/>
            <person name="Dechmann D.K.N."/>
            <person name="Locatelli A.G."/>
            <person name="Puechmaille S.J."/>
            <person name="Fedrigo O."/>
            <person name="Jarvis E.D."/>
            <person name="Hiller M."/>
            <person name="Vernes S.C."/>
            <person name="Myers E.W."/>
            <person name="Teeling E.C."/>
        </authorList>
    </citation>
    <scope>NUCLEOTIDE SEQUENCE [LARGE SCALE GENOMIC DNA]</scope>
    <source>
        <strain evidence="1">MMolMol1</strain>
        <tissue evidence="1">Muscle</tissue>
    </source>
</reference>